<evidence type="ECO:0000313" key="2">
    <source>
        <dbReference type="Proteomes" id="UP000034324"/>
    </source>
</evidence>
<name>A0A0G0MZ81_9BACT</name>
<accession>A0A0G0MZ81</accession>
<proteinExistence type="predicted"/>
<gene>
    <name evidence="1" type="ORF">US99_C0007G0007</name>
</gene>
<reference evidence="1 2" key="1">
    <citation type="journal article" date="2015" name="Nature">
        <title>rRNA introns, odd ribosomes, and small enigmatic genomes across a large radiation of phyla.</title>
        <authorList>
            <person name="Brown C.T."/>
            <person name="Hug L.A."/>
            <person name="Thomas B.C."/>
            <person name="Sharon I."/>
            <person name="Castelle C.J."/>
            <person name="Singh A."/>
            <person name="Wilkins M.J."/>
            <person name="Williams K.H."/>
            <person name="Banfield J.F."/>
        </authorList>
    </citation>
    <scope>NUCLEOTIDE SEQUENCE [LARGE SCALE GENOMIC DNA]</scope>
</reference>
<dbReference type="EMBL" id="LBVC01000007">
    <property type="protein sequence ID" value="KKQ78939.1"/>
    <property type="molecule type" value="Genomic_DNA"/>
</dbReference>
<dbReference type="AlphaFoldDB" id="A0A0G0MZ81"/>
<dbReference type="Proteomes" id="UP000034324">
    <property type="component" value="Unassembled WGS sequence"/>
</dbReference>
<protein>
    <submittedName>
        <fullName evidence="1">Uncharacterized protein</fullName>
    </submittedName>
</protein>
<evidence type="ECO:0000313" key="1">
    <source>
        <dbReference type="EMBL" id="KKQ78939.1"/>
    </source>
</evidence>
<sequence length="182" mass="20442">MIEAFAINETRYTDDLLGSERWRSPGPPLRRLSKQVCTLADWLIAHGLSPDKADHLGRSLVSFATEEALLALGSPIRIGLSADALGARLRLVASLVWPEPFDPRAEGALARRLKSRFNQLTACDPRQPELRSSLHIVLFLGQGQSLDDYFRELARHEQESYFGILCKKARLPRHLTVSRSQD</sequence>
<organism evidence="1 2">
    <name type="scientific">Candidatus Daviesbacteria bacterium GW2011_GWF2_38_6</name>
    <dbReference type="NCBI Taxonomy" id="1618432"/>
    <lineage>
        <taxon>Bacteria</taxon>
        <taxon>Candidatus Daviesiibacteriota</taxon>
    </lineage>
</organism>
<comment type="caution">
    <text evidence="1">The sequence shown here is derived from an EMBL/GenBank/DDBJ whole genome shotgun (WGS) entry which is preliminary data.</text>
</comment>